<reference evidence="2" key="1">
    <citation type="journal article" date="2019" name="Int. J. Syst. Evol. Microbiol.">
        <title>The Global Catalogue of Microorganisms (GCM) 10K type strain sequencing project: providing services to taxonomists for standard genome sequencing and annotation.</title>
        <authorList>
            <consortium name="The Broad Institute Genomics Platform"/>
            <consortium name="The Broad Institute Genome Sequencing Center for Infectious Disease"/>
            <person name="Wu L."/>
            <person name="Ma J."/>
        </authorList>
    </citation>
    <scope>NUCLEOTIDE SEQUENCE [LARGE SCALE GENOMIC DNA]</scope>
    <source>
        <strain evidence="2">CGMCC 1.15407</strain>
    </source>
</reference>
<gene>
    <name evidence="1" type="ORF">GCM10011339_37720</name>
</gene>
<name>A0ABQ1V9Z6_9BACT</name>
<accession>A0ABQ1V9Z6</accession>
<keyword evidence="2" id="KW-1185">Reference proteome</keyword>
<comment type="caution">
    <text evidence="1">The sequence shown here is derived from an EMBL/GenBank/DDBJ whole genome shotgun (WGS) entry which is preliminary data.</text>
</comment>
<dbReference type="Proteomes" id="UP000647339">
    <property type="component" value="Unassembled WGS sequence"/>
</dbReference>
<organism evidence="1 2">
    <name type="scientific">Echinicola rosea</name>
    <dbReference type="NCBI Taxonomy" id="1807691"/>
    <lineage>
        <taxon>Bacteria</taxon>
        <taxon>Pseudomonadati</taxon>
        <taxon>Bacteroidota</taxon>
        <taxon>Cytophagia</taxon>
        <taxon>Cytophagales</taxon>
        <taxon>Cyclobacteriaceae</taxon>
        <taxon>Echinicola</taxon>
    </lineage>
</organism>
<evidence type="ECO:0000313" key="2">
    <source>
        <dbReference type="Proteomes" id="UP000647339"/>
    </source>
</evidence>
<proteinExistence type="predicted"/>
<dbReference type="EMBL" id="BMIU01000023">
    <property type="protein sequence ID" value="GGF45699.1"/>
    <property type="molecule type" value="Genomic_DNA"/>
</dbReference>
<sequence>MLPFTALLQAQTASVERSIYGVQAGLVGFWGYNETRLSNTIALRTEVGLNGGIWQDDLYNTSGIILFPELSLEPRWYYNIRKRARRLKRTAMNSANFVTLKAFHHPDWFTVGAGSGVNVIPDIGLVPMWGIRRNVGSQFNFEAGIGIGYQYLFYKSAGYTENSGDTIGFISLRFGYHIK</sequence>
<evidence type="ECO:0008006" key="3">
    <source>
        <dbReference type="Google" id="ProtNLM"/>
    </source>
</evidence>
<evidence type="ECO:0000313" key="1">
    <source>
        <dbReference type="EMBL" id="GGF45699.1"/>
    </source>
</evidence>
<protein>
    <recommendedName>
        <fullName evidence="3">Outer membrane protein beta-barrel domain-containing protein</fullName>
    </recommendedName>
</protein>